<dbReference type="AlphaFoldDB" id="A0A9W7XUA2"/>
<feature type="compositionally biased region" description="Low complexity" evidence="2">
    <location>
        <begin position="113"/>
        <end position="130"/>
    </location>
</feature>
<dbReference type="GO" id="GO:0005770">
    <property type="term" value="C:late endosome"/>
    <property type="evidence" value="ECO:0007669"/>
    <property type="project" value="TreeGrafter"/>
</dbReference>
<dbReference type="InterPro" id="IPR003123">
    <property type="entry name" value="VPS9"/>
</dbReference>
<dbReference type="InterPro" id="IPR051248">
    <property type="entry name" value="UPF0507/Ank_repeat_27"/>
</dbReference>
<dbReference type="EMBL" id="JANBOJ010000484">
    <property type="protein sequence ID" value="KAJ1719122.1"/>
    <property type="molecule type" value="Genomic_DNA"/>
</dbReference>
<feature type="compositionally biased region" description="Low complexity" evidence="2">
    <location>
        <begin position="62"/>
        <end position="75"/>
    </location>
</feature>
<feature type="domain" description="VPS9" evidence="3">
    <location>
        <begin position="451"/>
        <end position="596"/>
    </location>
</feature>
<dbReference type="GO" id="GO:0045022">
    <property type="term" value="P:early endosome to late endosome transport"/>
    <property type="evidence" value="ECO:0007669"/>
    <property type="project" value="TreeGrafter"/>
</dbReference>
<feature type="region of interest" description="Disordered" evidence="2">
    <location>
        <begin position="1"/>
        <end position="25"/>
    </location>
</feature>
<dbReference type="PANTHER" id="PTHR24170:SF1">
    <property type="entry name" value="DOMAIN PROTEIN, PUTATIVE (AFU_ORTHOLOGUE AFUA_1G09870)-RELATED"/>
    <property type="match status" value="1"/>
</dbReference>
<dbReference type="GO" id="GO:0097422">
    <property type="term" value="C:tubular endosome"/>
    <property type="evidence" value="ECO:0007669"/>
    <property type="project" value="TreeGrafter"/>
</dbReference>
<dbReference type="Proteomes" id="UP001149813">
    <property type="component" value="Unassembled WGS sequence"/>
</dbReference>
<protein>
    <recommendedName>
        <fullName evidence="3">VPS9 domain-containing protein</fullName>
    </recommendedName>
</protein>
<dbReference type="PANTHER" id="PTHR24170">
    <property type="entry name" value="ANKYRIN REPEAT DOMAIN-CONTAINING PROTEIN 27"/>
    <property type="match status" value="1"/>
</dbReference>
<dbReference type="GO" id="GO:0005085">
    <property type="term" value="F:guanyl-nucleotide exchange factor activity"/>
    <property type="evidence" value="ECO:0007669"/>
    <property type="project" value="TreeGrafter"/>
</dbReference>
<evidence type="ECO:0000313" key="5">
    <source>
        <dbReference type="Proteomes" id="UP001149813"/>
    </source>
</evidence>
<name>A0A9W7XUA2_9FUNG</name>
<reference evidence="4" key="1">
    <citation type="submission" date="2022-07" db="EMBL/GenBank/DDBJ databases">
        <title>Phylogenomic reconstructions and comparative analyses of Kickxellomycotina fungi.</title>
        <authorList>
            <person name="Reynolds N.K."/>
            <person name="Stajich J.E."/>
            <person name="Barry K."/>
            <person name="Grigoriev I.V."/>
            <person name="Crous P."/>
            <person name="Smith M.E."/>
        </authorList>
    </citation>
    <scope>NUCLEOTIDE SEQUENCE</scope>
    <source>
        <strain evidence="4">NBRC 32514</strain>
    </source>
</reference>
<comment type="similarity">
    <text evidence="1">Belongs to the UPF0507 family.</text>
</comment>
<evidence type="ECO:0000256" key="2">
    <source>
        <dbReference type="SAM" id="MobiDB-lite"/>
    </source>
</evidence>
<dbReference type="GO" id="GO:0005886">
    <property type="term" value="C:plasma membrane"/>
    <property type="evidence" value="ECO:0007669"/>
    <property type="project" value="TreeGrafter"/>
</dbReference>
<dbReference type="GO" id="GO:0000149">
    <property type="term" value="F:SNARE binding"/>
    <property type="evidence" value="ECO:0007669"/>
    <property type="project" value="TreeGrafter"/>
</dbReference>
<proteinExistence type="inferred from homology"/>
<comment type="caution">
    <text evidence="4">The sequence shown here is derived from an EMBL/GenBank/DDBJ whole genome shotgun (WGS) entry which is preliminary data.</text>
</comment>
<dbReference type="PROSITE" id="PS51205">
    <property type="entry name" value="VPS9"/>
    <property type="match status" value="1"/>
</dbReference>
<dbReference type="SUPFAM" id="SSF109993">
    <property type="entry name" value="VPS9 domain"/>
    <property type="match status" value="1"/>
</dbReference>
<evidence type="ECO:0000313" key="4">
    <source>
        <dbReference type="EMBL" id="KAJ1719122.1"/>
    </source>
</evidence>
<dbReference type="Pfam" id="PF02204">
    <property type="entry name" value="VPS9"/>
    <property type="match status" value="1"/>
</dbReference>
<feature type="compositionally biased region" description="Low complexity" evidence="2">
    <location>
        <begin position="91"/>
        <end position="100"/>
    </location>
</feature>
<keyword evidence="5" id="KW-1185">Reference proteome</keyword>
<evidence type="ECO:0000259" key="3">
    <source>
        <dbReference type="PROSITE" id="PS51205"/>
    </source>
</evidence>
<dbReference type="SMART" id="SM00167">
    <property type="entry name" value="VPS9"/>
    <property type="match status" value="1"/>
</dbReference>
<accession>A0A9W7XUA2</accession>
<dbReference type="GO" id="GO:0005769">
    <property type="term" value="C:early endosome"/>
    <property type="evidence" value="ECO:0007669"/>
    <property type="project" value="TreeGrafter"/>
</dbReference>
<feature type="compositionally biased region" description="Polar residues" evidence="2">
    <location>
        <begin position="1"/>
        <end position="13"/>
    </location>
</feature>
<gene>
    <name evidence="4" type="ORF">LPJ53_006052</name>
</gene>
<dbReference type="InterPro" id="IPR037191">
    <property type="entry name" value="VPS9_dom_sf"/>
</dbReference>
<feature type="region of interest" description="Disordered" evidence="2">
    <location>
        <begin position="113"/>
        <end position="163"/>
    </location>
</feature>
<organism evidence="4 5">
    <name type="scientific">Coemansia erecta</name>
    <dbReference type="NCBI Taxonomy" id="147472"/>
    <lineage>
        <taxon>Eukaryota</taxon>
        <taxon>Fungi</taxon>
        <taxon>Fungi incertae sedis</taxon>
        <taxon>Zoopagomycota</taxon>
        <taxon>Kickxellomycotina</taxon>
        <taxon>Kickxellomycetes</taxon>
        <taxon>Kickxellales</taxon>
        <taxon>Kickxellaceae</taxon>
        <taxon>Coemansia</taxon>
    </lineage>
</organism>
<dbReference type="GO" id="GO:0030133">
    <property type="term" value="C:transport vesicle"/>
    <property type="evidence" value="ECO:0007669"/>
    <property type="project" value="TreeGrafter"/>
</dbReference>
<evidence type="ECO:0000256" key="1">
    <source>
        <dbReference type="ARBA" id="ARBA00007428"/>
    </source>
</evidence>
<feature type="region of interest" description="Disordered" evidence="2">
    <location>
        <begin position="42"/>
        <end position="100"/>
    </location>
</feature>
<sequence>MFSRNSFFRQSARGSDPLAGDAGEEATEAEVVGALNRLELAADDDVASRASGSHARLRDMGAEGAAAAGRSGSRGFPSTGFSRARRAAPGVRSVSAASDKAAAGVVAVPATTEAAQAADDTPEAPQAAPEAAKDTPQATKDTPQAAGDTPGDTEDTTDPAALLPAGSLGRRLWQHVQASPSASDMRTLLADGGPNALLLLPQTPSPTADLGSALDDHVLFTEHAAGADAATKFATSSGIHGRVAGTLVRALGVLPPMEQLMLRVGRTDAPRATLFDMLEGEDGSEEDGGDEGCRAVELRVARWAEMALPDGRRVHVAVTGGRLDRRLVADWSVTGLSAHVQAALDRTLASRVPSAPPPSLSASVRVCVEKIMQLVHAATGDQQTADAWQALAAELYDTLLAMLDALEEESSVCGDAEQRRRTCAALVDAVEMRVVDAVYLRVFAPASAADRLADERFEQRAAALRRGGLTPGLLGVGDRAAQPPRLLALACAAAGERLAEMDAVRAPAAKLQRVVDAHRVLVAHIDGAQASLSADSLLPLMIYALVRMPPAQVVANLRFVQRWRTRALLAAHLDYCLTNALAAVEYVVAGGGDDVAAKADGALGPRVPALRALQGLLAGDVVQGVADGGRKVAVGVYDATVGRLIDSAGQHIFRAPWRVLPLAMHGAGSGASGAHEQEMQDALRLPDEPADDRLEGAAAVARLPRATLRNAPRPAVIERFLGMQPGDLTLNDVSLLLTSYKELASFIDK</sequence>
<dbReference type="OrthoDB" id="10264848at2759"/>
<dbReference type="Gene3D" id="1.20.1050.80">
    <property type="entry name" value="VPS9 domain"/>
    <property type="match status" value="1"/>
</dbReference>